<dbReference type="SUPFAM" id="SSF49464">
    <property type="entry name" value="Carboxypeptidase regulatory domain-like"/>
    <property type="match status" value="2"/>
</dbReference>
<organism evidence="2 3">
    <name type="scientific">Halarchaeum nitratireducens</name>
    <dbReference type="NCBI Taxonomy" id="489913"/>
    <lineage>
        <taxon>Archaea</taxon>
        <taxon>Methanobacteriati</taxon>
        <taxon>Methanobacteriota</taxon>
        <taxon>Stenosarchaea group</taxon>
        <taxon>Halobacteria</taxon>
        <taxon>Halobacteriales</taxon>
        <taxon>Halobacteriaceae</taxon>
    </lineage>
</organism>
<dbReference type="EMBL" id="BMOQ01000001">
    <property type="protein sequence ID" value="GGN06340.1"/>
    <property type="molecule type" value="Genomic_DNA"/>
</dbReference>
<evidence type="ECO:0008006" key="4">
    <source>
        <dbReference type="Google" id="ProtNLM"/>
    </source>
</evidence>
<dbReference type="RefSeq" id="WP_188876463.1">
    <property type="nucleotide sequence ID" value="NZ_BMOQ01000001.1"/>
</dbReference>
<dbReference type="InterPro" id="IPR008969">
    <property type="entry name" value="CarboxyPept-like_regulatory"/>
</dbReference>
<proteinExistence type="predicted"/>
<sequence>MKRDSKQVRAVFLAALMVLSVFGGAIAFAGGAAAADTSYGIQAGSVTPNDVNNTSYTTQVSYEFKNLSNDGGTDDLYVTFDQGAQISNINGVNVTATPQGGNQTSLSTSNSGTTSNAGSGTNNQLHIQVSPDSSQLSSSNNTVTVNANLTVDYSSVTSNQTLGVNASVTDSNGPNLNSTQIDSVSVTAVSSNTGGNQTQADGYITGQVEDSNGDPVSNANVSIINNGTTVENITTDSTGTFDPSRVAVTPGDYTVRVEQFGYSTYAQTKTVNSGDTVSFPVTLNFQLSADTLEVKHVDGDTTTGNSSTLLGNGESDNTATYAAILSNSSVEDPNTRLNNSSFTHDVTVDISGLGDLVDNGSVDTTTTVTTENRGDIDGDDYSESYALFDVTADNATPTSLSQPLTQENITASDATANISDSGAYVQYVLEGGESITGEVRNTQGEPVSGATVWAVYDGSSNASQAFAQQTFVNDAGETFLVDQTDDDGAYTIPGLAGDDTDVTLYAVADGYNGINLTTSTVNDYVAAQEAEQTAGAGSVTENHDIVVRPTEVTLDYRVSLGVEDADGNYTNVTRMPTSSERDVQVQLEVKDQNDPASEYELIEDSDLVSQSTVNFTYSGATGVGSVAENPLTVNTTETTAFESTRSTGNVTVTANVENDNETVFNDSVDIEVYGVGEITGQVINDDSPADNLPNANVTLYRVLNNGTEVELRATQTGPQGSYSFTNVETGSKYRVTASYTGASGNTSTGYTDVNKTSGGTSNADVVVVGVQPTQPDNGSGNGDFQQVLETVDAYNNGNASFQDVLNAVEQYNNS</sequence>
<name>A0A830G7E9_9EURY</name>
<evidence type="ECO:0000313" key="2">
    <source>
        <dbReference type="EMBL" id="GGN06340.1"/>
    </source>
</evidence>
<dbReference type="Pfam" id="PF13620">
    <property type="entry name" value="CarboxypepD_reg"/>
    <property type="match status" value="1"/>
</dbReference>
<reference evidence="2 3" key="1">
    <citation type="journal article" date="2019" name="Int. J. Syst. Evol. Microbiol.">
        <title>The Global Catalogue of Microorganisms (GCM) 10K type strain sequencing project: providing services to taxonomists for standard genome sequencing and annotation.</title>
        <authorList>
            <consortium name="The Broad Institute Genomics Platform"/>
            <consortium name="The Broad Institute Genome Sequencing Center for Infectious Disease"/>
            <person name="Wu L."/>
            <person name="Ma J."/>
        </authorList>
    </citation>
    <scope>NUCLEOTIDE SEQUENCE [LARGE SCALE GENOMIC DNA]</scope>
    <source>
        <strain evidence="2 3">JCM 16331</strain>
    </source>
</reference>
<feature type="region of interest" description="Disordered" evidence="1">
    <location>
        <begin position="94"/>
        <end position="139"/>
    </location>
</feature>
<gene>
    <name evidence="2" type="ORF">GCM10009021_01610</name>
</gene>
<dbReference type="AlphaFoldDB" id="A0A830G7E9"/>
<dbReference type="Gene3D" id="2.60.40.1120">
    <property type="entry name" value="Carboxypeptidase-like, regulatory domain"/>
    <property type="match status" value="1"/>
</dbReference>
<accession>A0A830G7E9</accession>
<dbReference type="Proteomes" id="UP000608850">
    <property type="component" value="Unassembled WGS sequence"/>
</dbReference>
<dbReference type="OrthoDB" id="197295at2157"/>
<dbReference type="NCBIfam" id="TIGR04207">
    <property type="entry name" value="halo_sig_pep"/>
    <property type="match status" value="1"/>
</dbReference>
<protein>
    <recommendedName>
        <fullName evidence="4">Carboxypeptidase regulatory-like domain-containing protein</fullName>
    </recommendedName>
</protein>
<dbReference type="InterPro" id="IPR026452">
    <property type="entry name" value="Surf_glycop_sig_pep"/>
</dbReference>
<evidence type="ECO:0000256" key="1">
    <source>
        <dbReference type="SAM" id="MobiDB-lite"/>
    </source>
</evidence>
<dbReference type="SUPFAM" id="SSF49478">
    <property type="entry name" value="Cna protein B-type domain"/>
    <property type="match status" value="1"/>
</dbReference>
<comment type="caution">
    <text evidence="2">The sequence shown here is derived from an EMBL/GenBank/DDBJ whole genome shotgun (WGS) entry which is preliminary data.</text>
</comment>
<feature type="compositionally biased region" description="Low complexity" evidence="1">
    <location>
        <begin position="100"/>
        <end position="139"/>
    </location>
</feature>
<keyword evidence="3" id="KW-1185">Reference proteome</keyword>
<evidence type="ECO:0000313" key="3">
    <source>
        <dbReference type="Proteomes" id="UP000608850"/>
    </source>
</evidence>